<evidence type="ECO:0000256" key="4">
    <source>
        <dbReference type="ARBA" id="ARBA00023242"/>
    </source>
</evidence>
<evidence type="ECO:0000256" key="2">
    <source>
        <dbReference type="ARBA" id="ARBA00022478"/>
    </source>
</evidence>
<evidence type="ECO:0000313" key="8">
    <source>
        <dbReference type="EMBL" id="GHP08320.1"/>
    </source>
</evidence>
<evidence type="ECO:0000256" key="6">
    <source>
        <dbReference type="SAM" id="MobiDB-lite"/>
    </source>
</evidence>
<dbReference type="Proteomes" id="UP000660262">
    <property type="component" value="Unassembled WGS sequence"/>
</dbReference>
<name>A0A830HRB5_9CHLO</name>
<feature type="region of interest" description="Disordered" evidence="6">
    <location>
        <begin position="319"/>
        <end position="381"/>
    </location>
</feature>
<feature type="compositionally biased region" description="Gly residues" evidence="6">
    <location>
        <begin position="482"/>
        <end position="492"/>
    </location>
</feature>
<dbReference type="Gene3D" id="1.10.10.10">
    <property type="entry name" value="Winged helix-like DNA-binding domain superfamily/Winged helix DNA-binding domain"/>
    <property type="match status" value="3"/>
</dbReference>
<keyword evidence="4 5" id="KW-0539">Nucleus</keyword>
<comment type="subcellular location">
    <subcellularLocation>
        <location evidence="1 5">Nucleus</location>
    </subcellularLocation>
</comment>
<dbReference type="InterPro" id="IPR036388">
    <property type="entry name" value="WH-like_DNA-bd_sf"/>
</dbReference>
<evidence type="ECO:0000256" key="1">
    <source>
        <dbReference type="ARBA" id="ARBA00004123"/>
    </source>
</evidence>
<keyword evidence="3 5" id="KW-0804">Transcription</keyword>
<comment type="subunit">
    <text evidence="5">Component of the RNA polymerase III (Pol III) complex consisting of 17 subunits.</text>
</comment>
<proteinExistence type="inferred from homology"/>
<dbReference type="Pfam" id="PF22536">
    <property type="entry name" value="WHD_POLR3C"/>
    <property type="match status" value="1"/>
</dbReference>
<evidence type="ECO:0000256" key="5">
    <source>
        <dbReference type="RuleBase" id="RU367076"/>
    </source>
</evidence>
<comment type="caution">
    <text evidence="8">The sequence shown here is derived from an EMBL/GenBank/DDBJ whole genome shotgun (WGS) entry which is preliminary data.</text>
</comment>
<protein>
    <recommendedName>
        <fullName evidence="5">DNA-directed RNA polymerase III subunit RPC3</fullName>
        <shortName evidence="5">RNA polymerase III subunit C3</shortName>
    </recommendedName>
</protein>
<dbReference type="PANTHER" id="PTHR12949:SF0">
    <property type="entry name" value="DNA-DIRECTED RNA POLYMERASE III SUBUNIT RPC3"/>
    <property type="match status" value="1"/>
</dbReference>
<comment type="similarity">
    <text evidence="5">Belongs to the eukaryotic RPC3/POLR3C RNA polymerase subunit family.</text>
</comment>
<feature type="compositionally biased region" description="Gly residues" evidence="6">
    <location>
        <begin position="1"/>
        <end position="17"/>
    </location>
</feature>
<dbReference type="GO" id="GO:0005666">
    <property type="term" value="C:RNA polymerase III complex"/>
    <property type="evidence" value="ECO:0007669"/>
    <property type="project" value="UniProtKB-UniRule"/>
</dbReference>
<keyword evidence="2 5" id="KW-0240">DNA-directed RNA polymerase</keyword>
<keyword evidence="9" id="KW-1185">Reference proteome</keyword>
<dbReference type="InterPro" id="IPR039748">
    <property type="entry name" value="RPC3"/>
</dbReference>
<dbReference type="AlphaFoldDB" id="A0A830HRB5"/>
<dbReference type="GO" id="GO:0003697">
    <property type="term" value="F:single-stranded DNA binding"/>
    <property type="evidence" value="ECO:0007669"/>
    <property type="project" value="UniProtKB-UniRule"/>
</dbReference>
<sequence>MARGRGGGRGGRGGGGAGRRRAGRRAVAGAAGVETSAADSEDVGPTAPCFDTLEPACVTLAGELLEERFGDVVTLIARALLKRGTLNMHDLHAAVNLDAAARSRSPRLSSIPSLLSLEVVRASVELLIQHNCVYCVERRVARTTNQQSEALSASAKGKSAATSSSIVTYAYACSAHRVCQRLSYPAFLMHARDEMGSLAELFVRILIEHGRLSYARLATKVAGELRQIAVKGQQCNRTDDVLYVFRAMVEARFVERAPGRGTPAADMPKREPKSGSGGGPRSGSKIFAEEHLQTFDDGPNMPNLMEKYQQVRFLLPPELESGPLLGDGNTPADDPSIAEEQTRSGRKRVRAVVDDDDDEEAADEPANKASRGDAAAGPSSKVAVRKHLVRWRVNHDEFLRRMRHAEIASNVQNIYGHHAAAAVATLLCAHRSNENFPPQAEDQTIQLGGHDAAELTRQHRHKASQVAKRTGLPTTISAASAGGAGAGAGVDAGSGRTSKERETYPNPPSDIEQQMQEMSRHPLQIVRPGDEGPTGPQYCVSTKRAIHILQSHELEAMIKSRFGELALRCYHILIKMGIFNSKMIADRVLVCEGEVNQVMYQLLREGWVQCQEIVPDNAQQLRDPNAWRYDFETQQRHFTAQLHTMASHLVQRLRHVTDTSMSIVDDDDDGKMIVESLTDGQKLALKRAKMTCDNIEMQLMMVARLLRLFADM</sequence>
<evidence type="ECO:0000256" key="3">
    <source>
        <dbReference type="ARBA" id="ARBA00023163"/>
    </source>
</evidence>
<feature type="compositionally biased region" description="Acidic residues" evidence="6">
    <location>
        <begin position="354"/>
        <end position="363"/>
    </location>
</feature>
<dbReference type="PANTHER" id="PTHR12949">
    <property type="entry name" value="RNA POLYMERASE III DNA DIRECTED -RELATED"/>
    <property type="match status" value="1"/>
</dbReference>
<accession>A0A830HRB5</accession>
<comment type="function">
    <text evidence="5">DNA-dependent RNA polymerase catalyzes the transcription of DNA into RNA using the four ribonucleoside triphosphates as substrates. Specific core component of RNA polymerase III which synthesizes small RNAs, such as 5S rRNA and tRNAs.</text>
</comment>
<feature type="region of interest" description="Disordered" evidence="6">
    <location>
        <begin position="259"/>
        <end position="284"/>
    </location>
</feature>
<dbReference type="InterPro" id="IPR055207">
    <property type="entry name" value="POLR3C_WHD"/>
</dbReference>
<feature type="region of interest" description="Disordered" evidence="6">
    <location>
        <begin position="1"/>
        <end position="44"/>
    </location>
</feature>
<organism evidence="8 9">
    <name type="scientific">Pycnococcus provasolii</name>
    <dbReference type="NCBI Taxonomy" id="41880"/>
    <lineage>
        <taxon>Eukaryota</taxon>
        <taxon>Viridiplantae</taxon>
        <taxon>Chlorophyta</taxon>
        <taxon>Pseudoscourfieldiophyceae</taxon>
        <taxon>Pseudoscourfieldiales</taxon>
        <taxon>Pycnococcaceae</taxon>
        <taxon>Pycnococcus</taxon>
    </lineage>
</organism>
<gene>
    <name evidence="8" type="ORF">PPROV_000705900</name>
</gene>
<evidence type="ECO:0000259" key="7">
    <source>
        <dbReference type="Pfam" id="PF22536"/>
    </source>
</evidence>
<evidence type="ECO:0000313" key="9">
    <source>
        <dbReference type="Proteomes" id="UP000660262"/>
    </source>
</evidence>
<feature type="region of interest" description="Disordered" evidence="6">
    <location>
        <begin position="476"/>
        <end position="517"/>
    </location>
</feature>
<dbReference type="OrthoDB" id="272392at2759"/>
<feature type="domain" description="DNA-directed RNA polymerase III subunit RPC3 winged-helix" evidence="7">
    <location>
        <begin position="554"/>
        <end position="614"/>
    </location>
</feature>
<dbReference type="EMBL" id="BNJQ01000020">
    <property type="protein sequence ID" value="GHP08320.1"/>
    <property type="molecule type" value="Genomic_DNA"/>
</dbReference>
<reference evidence="8" key="1">
    <citation type="submission" date="2020-10" db="EMBL/GenBank/DDBJ databases">
        <title>Unveiling of a novel bifunctional photoreceptor, Dualchrome1, isolated from a cosmopolitan green alga.</title>
        <authorList>
            <person name="Suzuki S."/>
            <person name="Kawachi M."/>
        </authorList>
    </citation>
    <scope>NUCLEOTIDE SEQUENCE</scope>
    <source>
        <strain evidence="8">NIES 2893</strain>
    </source>
</reference>